<sequence length="291" mass="30719">MTRLEGRVALITGAGRGIGAEYAKYLAAQGAAVVINDVGGGLHGEGSDASLAEKLAGEIVERGGRAVANHDDVSDWAGSERAVATAIEAFGGLDVLVNNAGILRDRMLVKMSDEEWDAVIRVHLRGHFCMTRHAAAYWRSAKAEERDRTLIHTSSSNGLLGSVGQFNYASAKAAIASMARLSHLELNERYKVRAYAIAPGARTRLTMASPAAAAVVGKEVDGFDQYDPANVAPFVGWLADPTCSAPSGSVFHVYGDTVTRYEPWRAAGTISAGGRAWDLESLDAAAADLFA</sequence>
<proteinExistence type="inferred from homology"/>
<dbReference type="AlphaFoldDB" id="A0A9W6NUR4"/>
<protein>
    <submittedName>
        <fullName evidence="5">Short-chain dehydrogenase/reductase</fullName>
    </submittedName>
</protein>
<dbReference type="Pfam" id="PF00106">
    <property type="entry name" value="adh_short"/>
    <property type="match status" value="1"/>
</dbReference>
<dbReference type="InterPro" id="IPR036291">
    <property type="entry name" value="NAD(P)-bd_dom_sf"/>
</dbReference>
<dbReference type="GO" id="GO:0016491">
    <property type="term" value="F:oxidoreductase activity"/>
    <property type="evidence" value="ECO:0007669"/>
    <property type="project" value="UniProtKB-KW"/>
</dbReference>
<dbReference type="SUPFAM" id="SSF51735">
    <property type="entry name" value="NAD(P)-binding Rossmann-fold domains"/>
    <property type="match status" value="1"/>
</dbReference>
<feature type="domain" description="Ketoreductase" evidence="4">
    <location>
        <begin position="7"/>
        <end position="210"/>
    </location>
</feature>
<name>A0A9W6NUR4_9PSEU</name>
<dbReference type="InterPro" id="IPR051687">
    <property type="entry name" value="Peroxisomal_Beta-Oxidation"/>
</dbReference>
<evidence type="ECO:0000313" key="6">
    <source>
        <dbReference type="Proteomes" id="UP001143463"/>
    </source>
</evidence>
<evidence type="ECO:0000256" key="2">
    <source>
        <dbReference type="ARBA" id="ARBA00023002"/>
    </source>
</evidence>
<keyword evidence="6" id="KW-1185">Reference proteome</keyword>
<dbReference type="SMART" id="SM00822">
    <property type="entry name" value="PKS_KR"/>
    <property type="match status" value="1"/>
</dbReference>
<dbReference type="PRINTS" id="PR00080">
    <property type="entry name" value="SDRFAMILY"/>
</dbReference>
<gene>
    <name evidence="5" type="ORF">GCM10017577_17100</name>
</gene>
<comment type="similarity">
    <text evidence="1 3">Belongs to the short-chain dehydrogenases/reductases (SDR) family.</text>
</comment>
<evidence type="ECO:0000259" key="4">
    <source>
        <dbReference type="SMART" id="SM00822"/>
    </source>
</evidence>
<dbReference type="InterPro" id="IPR002347">
    <property type="entry name" value="SDR_fam"/>
</dbReference>
<reference evidence="5" key="2">
    <citation type="submission" date="2023-01" db="EMBL/GenBank/DDBJ databases">
        <authorList>
            <person name="Sun Q."/>
            <person name="Evtushenko L."/>
        </authorList>
    </citation>
    <scope>NUCLEOTIDE SEQUENCE</scope>
    <source>
        <strain evidence="5">VKM Ac-1069</strain>
    </source>
</reference>
<dbReference type="PANTHER" id="PTHR45024">
    <property type="entry name" value="DEHYDROGENASES, SHORT CHAIN"/>
    <property type="match status" value="1"/>
</dbReference>
<accession>A0A9W6NUR4</accession>
<evidence type="ECO:0000313" key="5">
    <source>
        <dbReference type="EMBL" id="GLL10570.1"/>
    </source>
</evidence>
<dbReference type="Proteomes" id="UP001143463">
    <property type="component" value="Unassembled WGS sequence"/>
</dbReference>
<dbReference type="InterPro" id="IPR057326">
    <property type="entry name" value="KR_dom"/>
</dbReference>
<organism evidence="5 6">
    <name type="scientific">Pseudonocardia halophobica</name>
    <dbReference type="NCBI Taxonomy" id="29401"/>
    <lineage>
        <taxon>Bacteria</taxon>
        <taxon>Bacillati</taxon>
        <taxon>Actinomycetota</taxon>
        <taxon>Actinomycetes</taxon>
        <taxon>Pseudonocardiales</taxon>
        <taxon>Pseudonocardiaceae</taxon>
        <taxon>Pseudonocardia</taxon>
    </lineage>
</organism>
<dbReference type="PANTHER" id="PTHR45024:SF2">
    <property type="entry name" value="SCP2 DOMAIN-CONTAINING PROTEIN"/>
    <property type="match status" value="1"/>
</dbReference>
<evidence type="ECO:0000256" key="3">
    <source>
        <dbReference type="RuleBase" id="RU000363"/>
    </source>
</evidence>
<dbReference type="Gene3D" id="3.40.50.720">
    <property type="entry name" value="NAD(P)-binding Rossmann-like Domain"/>
    <property type="match status" value="1"/>
</dbReference>
<comment type="caution">
    <text evidence="5">The sequence shown here is derived from an EMBL/GenBank/DDBJ whole genome shotgun (WGS) entry which is preliminary data.</text>
</comment>
<keyword evidence="2" id="KW-0560">Oxidoreductase</keyword>
<dbReference type="EMBL" id="BSFQ01000005">
    <property type="protein sequence ID" value="GLL10570.1"/>
    <property type="molecule type" value="Genomic_DNA"/>
</dbReference>
<dbReference type="PRINTS" id="PR00081">
    <property type="entry name" value="GDHRDH"/>
</dbReference>
<reference evidence="5" key="1">
    <citation type="journal article" date="2014" name="Int. J. Syst. Evol. Microbiol.">
        <title>Complete genome sequence of Corynebacterium casei LMG S-19264T (=DSM 44701T), isolated from a smear-ripened cheese.</title>
        <authorList>
            <consortium name="US DOE Joint Genome Institute (JGI-PGF)"/>
            <person name="Walter F."/>
            <person name="Albersmeier A."/>
            <person name="Kalinowski J."/>
            <person name="Ruckert C."/>
        </authorList>
    </citation>
    <scope>NUCLEOTIDE SEQUENCE</scope>
    <source>
        <strain evidence="5">VKM Ac-1069</strain>
    </source>
</reference>
<evidence type="ECO:0000256" key="1">
    <source>
        <dbReference type="ARBA" id="ARBA00006484"/>
    </source>
</evidence>
<dbReference type="RefSeq" id="WP_037041001.1">
    <property type="nucleotide sequence ID" value="NZ_BAAAUZ010000002.1"/>
</dbReference>